<feature type="compositionally biased region" description="Low complexity" evidence="1">
    <location>
        <begin position="263"/>
        <end position="281"/>
    </location>
</feature>
<gene>
    <name evidence="2" type="ORF">AVDCRST_MAG02-1718</name>
</gene>
<evidence type="ECO:0000313" key="2">
    <source>
        <dbReference type="EMBL" id="CAA9457720.1"/>
    </source>
</evidence>
<feature type="compositionally biased region" description="Basic and acidic residues" evidence="1">
    <location>
        <begin position="90"/>
        <end position="141"/>
    </location>
</feature>
<accession>A0A6J4QX87</accession>
<organism evidence="2">
    <name type="scientific">uncultured Rubrobacteraceae bacterium</name>
    <dbReference type="NCBI Taxonomy" id="349277"/>
    <lineage>
        <taxon>Bacteria</taxon>
        <taxon>Bacillati</taxon>
        <taxon>Actinomycetota</taxon>
        <taxon>Rubrobacteria</taxon>
        <taxon>Rubrobacterales</taxon>
        <taxon>Rubrobacteraceae</taxon>
        <taxon>environmental samples</taxon>
    </lineage>
</organism>
<feature type="non-terminal residue" evidence="2">
    <location>
        <position position="1"/>
    </location>
</feature>
<feature type="region of interest" description="Disordered" evidence="1">
    <location>
        <begin position="1"/>
        <end position="24"/>
    </location>
</feature>
<dbReference type="EMBL" id="CADCVH010000055">
    <property type="protein sequence ID" value="CAA9457720.1"/>
    <property type="molecule type" value="Genomic_DNA"/>
</dbReference>
<feature type="region of interest" description="Disordered" evidence="1">
    <location>
        <begin position="45"/>
        <end position="386"/>
    </location>
</feature>
<evidence type="ECO:0000256" key="1">
    <source>
        <dbReference type="SAM" id="MobiDB-lite"/>
    </source>
</evidence>
<feature type="compositionally biased region" description="Basic and acidic residues" evidence="1">
    <location>
        <begin position="159"/>
        <end position="171"/>
    </location>
</feature>
<feature type="non-terminal residue" evidence="2">
    <location>
        <position position="386"/>
    </location>
</feature>
<proteinExistence type="predicted"/>
<protein>
    <submittedName>
        <fullName evidence="2">Uncharacterized protein</fullName>
    </submittedName>
</protein>
<dbReference type="AlphaFoldDB" id="A0A6J4QX87"/>
<feature type="compositionally biased region" description="Basic and acidic residues" evidence="1">
    <location>
        <begin position="188"/>
        <end position="205"/>
    </location>
</feature>
<feature type="compositionally biased region" description="Gly residues" evidence="1">
    <location>
        <begin position="289"/>
        <end position="299"/>
    </location>
</feature>
<feature type="compositionally biased region" description="Basic and acidic residues" evidence="1">
    <location>
        <begin position="301"/>
        <end position="324"/>
    </location>
</feature>
<name>A0A6J4QX87_9ACTN</name>
<sequence>GPRWWVPWRGPGGPPAWGGPPPGGLRAALRRVALALPEGLPAPLRLRDAAGLPGPVARSARRGGRGGVGQGVGSCVLGFGPHSVRGKGHRAVEERDPARGPEDSREGHGGGRARGGDGDRGFFGRDAAVRGVREGARRPEPGGRPGFQPRRRPGPAGPHGDHGRDRGDPPGRRGRHTAAGPVGGAERLAAEPARRAAPQHPDHRGLLRGGEPRGGPAGGQRRRGRVLRPGLRAERRRLRRDRHDRGAGSGPQGAREPEPPARRAPCAGIGAAALRGAGIRPAEGRRLGRGAGRPPGNKGGSKPDRYRFVGEARRSVRHGGREGEGVAGGARAPRGADGGGGGAGDVTDGGGGRPDALGVGGEGPPGGQRRARQAALLPMGRRRPPL</sequence>
<reference evidence="2" key="1">
    <citation type="submission" date="2020-02" db="EMBL/GenBank/DDBJ databases">
        <authorList>
            <person name="Meier V. D."/>
        </authorList>
    </citation>
    <scope>NUCLEOTIDE SEQUENCE</scope>
    <source>
        <strain evidence="2">AVDCRST_MAG02</strain>
    </source>
</reference>
<feature type="compositionally biased region" description="Pro residues" evidence="1">
    <location>
        <begin position="12"/>
        <end position="23"/>
    </location>
</feature>
<feature type="compositionally biased region" description="Gly residues" evidence="1">
    <location>
        <begin position="336"/>
        <end position="366"/>
    </location>
</feature>